<feature type="domain" description="Calcineurin-like phosphoesterase" evidence="2">
    <location>
        <begin position="8"/>
        <end position="199"/>
    </location>
</feature>
<name>A0A3F3H1T3_9LACO</name>
<organism evidence="3">
    <name type="scientific">Fructobacillus tropaeoli</name>
    <dbReference type="NCBI Taxonomy" id="709323"/>
    <lineage>
        <taxon>Bacteria</taxon>
        <taxon>Bacillati</taxon>
        <taxon>Bacillota</taxon>
        <taxon>Bacilli</taxon>
        <taxon>Lactobacillales</taxon>
        <taxon>Lactobacillaceae</taxon>
        <taxon>Fructobacillus</taxon>
    </lineage>
</organism>
<dbReference type="STRING" id="709323.GCA_001047135_00496"/>
<sequence>MEAIQLRHTNDLHSHFEAWPRIHRFLLAEKTADTTFNFDIGDAIDRFHPLTDATLGKANVDLMNAAHYDAVTIGNNEGLGMAHADLNHLYNQANYPVTLANLKELPGGNQPAWAEPYKILTTNNQTKVAVIGLTAPYQMTYRSLDWQPLPVEDVLDDLVPKLRKVADLVILLSHLGLPTDRDLAEKYDLDVIIGAHTHHVLPDGEMNHGTLLAAAGRYGDYAGQIDLVVDDQHHVVSKQARAIPLGELATEPGDLAEIQALHDQGAELEEEKKIVHFNQEQTVFDQGQACLAALKETTGLPVAFCSSGLFLQDLPEGTDTAEDFLESMPHAIHPMVTTLTGAELMALAAEFQERRTDLVDQKMKGSGFRGKVFGHLLIDGLDRNDDGQLRYAGRVVEPEKAYQIATLDHYRWINFFQVLDEAPAKINQKIFLRELLAQYYQKHAQ</sequence>
<dbReference type="GO" id="GO:0008768">
    <property type="term" value="F:UDP-sugar diphosphatase activity"/>
    <property type="evidence" value="ECO:0007669"/>
    <property type="project" value="TreeGrafter"/>
</dbReference>
<dbReference type="PANTHER" id="PTHR11575:SF23">
    <property type="entry name" value="5-NUCLEOTIDASE FAMILY PROTEIN"/>
    <property type="match status" value="1"/>
</dbReference>
<dbReference type="InterPro" id="IPR036907">
    <property type="entry name" value="5'-Nucleotdase_C_sf"/>
</dbReference>
<dbReference type="InterPro" id="IPR011240">
    <property type="entry name" value="Pesterase_YunD"/>
</dbReference>
<dbReference type="InterPro" id="IPR004843">
    <property type="entry name" value="Calcineurin-like_PHP"/>
</dbReference>
<evidence type="ECO:0000313" key="3">
    <source>
        <dbReference type="EMBL" id="GAP03952.1"/>
    </source>
</evidence>
<keyword evidence="1" id="KW-0378">Hydrolase</keyword>
<dbReference type="EMBL" id="DF968079">
    <property type="protein sequence ID" value="GAP03952.1"/>
    <property type="molecule type" value="Genomic_DNA"/>
</dbReference>
<dbReference type="Pfam" id="PF00149">
    <property type="entry name" value="Metallophos"/>
    <property type="match status" value="1"/>
</dbReference>
<dbReference type="RefSeq" id="WP_059393426.1">
    <property type="nucleotide sequence ID" value="NZ_DF968079.1"/>
</dbReference>
<comment type="similarity">
    <text evidence="1">Belongs to the 5'-nucleotidase family.</text>
</comment>
<accession>A0A3F3H1T3</accession>
<dbReference type="GO" id="GO:0000166">
    <property type="term" value="F:nucleotide binding"/>
    <property type="evidence" value="ECO:0007669"/>
    <property type="project" value="UniProtKB-KW"/>
</dbReference>
<dbReference type="GO" id="GO:0008253">
    <property type="term" value="F:5'-nucleotidase activity"/>
    <property type="evidence" value="ECO:0007669"/>
    <property type="project" value="TreeGrafter"/>
</dbReference>
<dbReference type="GO" id="GO:0009166">
    <property type="term" value="P:nucleotide catabolic process"/>
    <property type="evidence" value="ECO:0007669"/>
    <property type="project" value="InterPro"/>
</dbReference>
<evidence type="ECO:0000259" key="2">
    <source>
        <dbReference type="Pfam" id="PF00149"/>
    </source>
</evidence>
<dbReference type="InterPro" id="IPR029052">
    <property type="entry name" value="Metallo-depent_PP-like"/>
</dbReference>
<dbReference type="SUPFAM" id="SSF55816">
    <property type="entry name" value="5'-nucleotidase (syn. UDP-sugar hydrolase), C-terminal domain"/>
    <property type="match status" value="1"/>
</dbReference>
<dbReference type="Gene3D" id="3.60.21.10">
    <property type="match status" value="1"/>
</dbReference>
<dbReference type="PIRSF" id="PIRSF036361">
    <property type="entry name" value="YunD"/>
    <property type="match status" value="1"/>
</dbReference>
<keyword evidence="1" id="KW-0547">Nucleotide-binding</keyword>
<protein>
    <submittedName>
        <fullName evidence="3">Putative nucleotide phosphoesterase</fullName>
    </submittedName>
</protein>
<gene>
    <name evidence="3" type="ORF">FTRO_0021190</name>
</gene>
<dbReference type="PRINTS" id="PR01607">
    <property type="entry name" value="APYRASEFAMLY"/>
</dbReference>
<dbReference type="PANTHER" id="PTHR11575">
    <property type="entry name" value="5'-NUCLEOTIDASE-RELATED"/>
    <property type="match status" value="1"/>
</dbReference>
<dbReference type="AlphaFoldDB" id="A0A3F3H1T3"/>
<dbReference type="InterPro" id="IPR006179">
    <property type="entry name" value="5_nucleotidase/apyrase"/>
</dbReference>
<dbReference type="Gene3D" id="3.90.780.10">
    <property type="entry name" value="5'-Nucleotidase, C-terminal domain"/>
    <property type="match status" value="1"/>
</dbReference>
<dbReference type="GO" id="GO:0030288">
    <property type="term" value="C:outer membrane-bounded periplasmic space"/>
    <property type="evidence" value="ECO:0007669"/>
    <property type="project" value="TreeGrafter"/>
</dbReference>
<evidence type="ECO:0000256" key="1">
    <source>
        <dbReference type="RuleBase" id="RU362119"/>
    </source>
</evidence>
<reference evidence="3" key="1">
    <citation type="journal article" date="2015" name="BMC Genomics">
        <title>Comparative genomics of Fructobacillus spp. and Leuconostoc spp. reveals niche-specific evolution of Fructobacillus spp.</title>
        <authorList>
            <person name="Endo A."/>
            <person name="Tanizawa Y."/>
            <person name="Tanaka N."/>
            <person name="Maeno S."/>
            <person name="Kumar H."/>
            <person name="Shiwa Y."/>
            <person name="Okada S."/>
            <person name="Yoshikawa H."/>
            <person name="Dicks L."/>
            <person name="Nakagawa J."/>
            <person name="Arita M."/>
        </authorList>
    </citation>
    <scope>NUCLEOTIDE SEQUENCE [LARGE SCALE GENOMIC DNA]</scope>
    <source>
        <strain evidence="3">F214-1</strain>
    </source>
</reference>
<dbReference type="SUPFAM" id="SSF56300">
    <property type="entry name" value="Metallo-dependent phosphatases"/>
    <property type="match status" value="1"/>
</dbReference>
<dbReference type="Proteomes" id="UP000064514">
    <property type="component" value="Unassembled WGS sequence"/>
</dbReference>
<dbReference type="CDD" id="cd00845">
    <property type="entry name" value="MPP_UshA_N_like"/>
    <property type="match status" value="1"/>
</dbReference>
<proteinExistence type="inferred from homology"/>